<evidence type="ECO:0000313" key="2">
    <source>
        <dbReference type="EMBL" id="MDX8153592.1"/>
    </source>
</evidence>
<gene>
    <name evidence="2" type="ORF">SK069_18485</name>
</gene>
<sequence>MLRRSLVLLLAVLAAIGATGCGGQAEEVREANAYAERVNAIQAAFERDLATLNRTVSAARERQDVADAAARLQRRIDGVRRELEEVRPPAAVAGAHRSLIAAFQQWSAPLREFRRSLRRRDVQAALRAKVRFDSESGAVVERVNDARRRINEALRDLSD</sequence>
<dbReference type="Proteomes" id="UP001277761">
    <property type="component" value="Unassembled WGS sequence"/>
</dbReference>
<keyword evidence="3" id="KW-1185">Reference proteome</keyword>
<comment type="caution">
    <text evidence="2">The sequence shown here is derived from an EMBL/GenBank/DDBJ whole genome shotgun (WGS) entry which is preliminary data.</text>
</comment>
<organism evidence="2 3">
    <name type="scientific">Patulibacter brassicae</name>
    <dbReference type="NCBI Taxonomy" id="1705717"/>
    <lineage>
        <taxon>Bacteria</taxon>
        <taxon>Bacillati</taxon>
        <taxon>Actinomycetota</taxon>
        <taxon>Thermoleophilia</taxon>
        <taxon>Solirubrobacterales</taxon>
        <taxon>Patulibacteraceae</taxon>
        <taxon>Patulibacter</taxon>
    </lineage>
</organism>
<dbReference type="PROSITE" id="PS51257">
    <property type="entry name" value="PROKAR_LIPOPROTEIN"/>
    <property type="match status" value="1"/>
</dbReference>
<dbReference type="RefSeq" id="WP_319955741.1">
    <property type="nucleotide sequence ID" value="NZ_JAXAVX010000016.1"/>
</dbReference>
<evidence type="ECO:0000313" key="3">
    <source>
        <dbReference type="Proteomes" id="UP001277761"/>
    </source>
</evidence>
<name>A0ABU4VP14_9ACTN</name>
<proteinExistence type="predicted"/>
<accession>A0ABU4VP14</accession>
<evidence type="ECO:0008006" key="4">
    <source>
        <dbReference type="Google" id="ProtNLM"/>
    </source>
</evidence>
<keyword evidence="1" id="KW-0732">Signal</keyword>
<dbReference type="EMBL" id="JAXAVX010000016">
    <property type="protein sequence ID" value="MDX8153592.1"/>
    <property type="molecule type" value="Genomic_DNA"/>
</dbReference>
<evidence type="ECO:0000256" key="1">
    <source>
        <dbReference type="SAM" id="SignalP"/>
    </source>
</evidence>
<feature type="chain" id="PRO_5046118699" description="Lipoprotein" evidence="1">
    <location>
        <begin position="21"/>
        <end position="159"/>
    </location>
</feature>
<reference evidence="2 3" key="1">
    <citation type="submission" date="2023-11" db="EMBL/GenBank/DDBJ databases">
        <authorList>
            <person name="Xu M."/>
            <person name="Jiang T."/>
        </authorList>
    </citation>
    <scope>NUCLEOTIDE SEQUENCE [LARGE SCALE GENOMIC DNA]</scope>
    <source>
        <strain evidence="2 3">SD</strain>
    </source>
</reference>
<feature type="signal peptide" evidence="1">
    <location>
        <begin position="1"/>
        <end position="20"/>
    </location>
</feature>
<protein>
    <recommendedName>
        <fullName evidence="4">Lipoprotein</fullName>
    </recommendedName>
</protein>